<dbReference type="Pfam" id="PF21383">
    <property type="entry name" value="DPAGT1_ins"/>
    <property type="match status" value="1"/>
</dbReference>
<evidence type="ECO:0000256" key="4">
    <source>
        <dbReference type="ARBA" id="ARBA00009317"/>
    </source>
</evidence>
<evidence type="ECO:0000256" key="18">
    <source>
        <dbReference type="ARBA" id="ARBA00033238"/>
    </source>
</evidence>
<sequence>MTILSVVMNAVLSTFGYVACRSLIMEYIPIFIQRRMYGNDQCKKSNDPIPEPMGVICAAVYLIIMFLFIPFPFAEWIGSEATFPYSKFLAFLSGLISICMAILLGFADDVLDLRWRHKLIFPTLSSLPILMVYYVSGSSTTIVIPSVVRTLLSSVVPSFVVSITIPASVDIHILYYVFMCLVVVFCTNAINILAGTRVSRLEECWDHHLSLFFLIPFLSCTFALYQFNKYPARVFVGDTFCYWAGMTLAVVSILGHFSKTMILFLIPQVLNFLYSIPQLFKLVPCPRHRLPCFDEKTDTVSMSKVKFKTSDLKPLGGLIVRLLSACGLLHCKTFVVDNDQWKEINNLTVINLVLKFTEPLHEKTLTNILLSIQIVCSVFAFFIRFYLASCLYDVVN</sequence>
<feature type="transmembrane region" description="Helical" evidence="21">
    <location>
        <begin position="365"/>
        <end position="387"/>
    </location>
</feature>
<comment type="similarity">
    <text evidence="4">Belongs to the glycosyltransferase 4 family.</text>
</comment>
<evidence type="ECO:0000256" key="13">
    <source>
        <dbReference type="ARBA" id="ARBA00022842"/>
    </source>
</evidence>
<feature type="transmembrane region" description="Helical" evidence="21">
    <location>
        <begin position="53"/>
        <end position="73"/>
    </location>
</feature>
<evidence type="ECO:0000256" key="11">
    <source>
        <dbReference type="ARBA" id="ARBA00022723"/>
    </source>
</evidence>
<feature type="transmembrane region" description="Helical" evidence="21">
    <location>
        <begin position="234"/>
        <end position="255"/>
    </location>
</feature>
<evidence type="ECO:0000256" key="9">
    <source>
        <dbReference type="ARBA" id="ARBA00022679"/>
    </source>
</evidence>
<evidence type="ECO:0000256" key="10">
    <source>
        <dbReference type="ARBA" id="ARBA00022692"/>
    </source>
</evidence>
<evidence type="ECO:0000256" key="6">
    <source>
        <dbReference type="ARBA" id="ARBA00013225"/>
    </source>
</evidence>
<keyword evidence="23" id="KW-1185">Reference proteome</keyword>
<evidence type="ECO:0000256" key="17">
    <source>
        <dbReference type="ARBA" id="ARBA00029567"/>
    </source>
</evidence>
<accession>A0A158P9I8</accession>
<evidence type="ECO:0000256" key="1">
    <source>
        <dbReference type="ARBA" id="ARBA00001946"/>
    </source>
</evidence>
<evidence type="ECO:0000259" key="22">
    <source>
        <dbReference type="Pfam" id="PF21383"/>
    </source>
</evidence>
<feature type="transmembrane region" description="Helical" evidence="21">
    <location>
        <begin position="207"/>
        <end position="227"/>
    </location>
</feature>
<evidence type="ECO:0000256" key="8">
    <source>
        <dbReference type="ARBA" id="ARBA00022676"/>
    </source>
</evidence>
<dbReference type="GO" id="GO:0016757">
    <property type="term" value="F:glycosyltransferase activity"/>
    <property type="evidence" value="ECO:0007669"/>
    <property type="project" value="UniProtKB-KW"/>
</dbReference>
<protein>
    <recommendedName>
        <fullName evidence="7">UDP-N-acetylglucosamine--dolichyl-phosphate N-acetylglucosaminephosphotransferase</fullName>
        <ecNumber evidence="6">2.7.8.15</ecNumber>
    </recommendedName>
    <alternativeName>
        <fullName evidence="17">GlcNAc-1-P transferase</fullName>
    </alternativeName>
    <alternativeName>
        <fullName evidence="18">N-acetylglucosamine-1-phosphate transferase</fullName>
    </alternativeName>
</protein>
<dbReference type="InterPro" id="IPR000715">
    <property type="entry name" value="Glycosyl_transferase_4"/>
</dbReference>
<evidence type="ECO:0000256" key="7">
    <source>
        <dbReference type="ARBA" id="ARBA00017659"/>
    </source>
</evidence>
<comment type="pathway">
    <text evidence="3">Protein modification; protein glycosylation.</text>
</comment>
<dbReference type="Proteomes" id="UP000035642">
    <property type="component" value="Unassembled WGS sequence"/>
</dbReference>
<dbReference type="STRING" id="6313.A0A158P9I8"/>
<evidence type="ECO:0000256" key="16">
    <source>
        <dbReference type="ARBA" id="ARBA00023180"/>
    </source>
</evidence>
<evidence type="ECO:0000256" key="19">
    <source>
        <dbReference type="ARBA" id="ARBA00044717"/>
    </source>
</evidence>
<proteinExistence type="inferred from homology"/>
<organism evidence="23 24">
    <name type="scientific">Angiostrongylus cantonensis</name>
    <name type="common">Rat lungworm</name>
    <dbReference type="NCBI Taxonomy" id="6313"/>
    <lineage>
        <taxon>Eukaryota</taxon>
        <taxon>Metazoa</taxon>
        <taxon>Ecdysozoa</taxon>
        <taxon>Nematoda</taxon>
        <taxon>Chromadorea</taxon>
        <taxon>Rhabditida</taxon>
        <taxon>Rhabditina</taxon>
        <taxon>Rhabditomorpha</taxon>
        <taxon>Strongyloidea</taxon>
        <taxon>Metastrongylidae</taxon>
        <taxon>Angiostrongylus</taxon>
    </lineage>
</organism>
<evidence type="ECO:0000256" key="20">
    <source>
        <dbReference type="ARBA" id="ARBA00045078"/>
    </source>
</evidence>
<evidence type="ECO:0000256" key="15">
    <source>
        <dbReference type="ARBA" id="ARBA00023136"/>
    </source>
</evidence>
<dbReference type="Pfam" id="PF00953">
    <property type="entry name" value="Glycos_transf_4"/>
    <property type="match status" value="2"/>
</dbReference>
<keyword evidence="15 21" id="KW-0472">Membrane</keyword>
<feature type="transmembrane region" description="Helical" evidence="21">
    <location>
        <begin position="6"/>
        <end position="32"/>
    </location>
</feature>
<dbReference type="CDD" id="cd06855">
    <property type="entry name" value="GT_GPT_euk"/>
    <property type="match status" value="1"/>
</dbReference>
<dbReference type="UniPathway" id="UPA00378"/>
<dbReference type="WBParaSite" id="ACAC_0000830401-mRNA-1">
    <property type="protein sequence ID" value="ACAC_0000830401-mRNA-1"/>
    <property type="gene ID" value="ACAC_0000830401"/>
</dbReference>
<evidence type="ECO:0000313" key="23">
    <source>
        <dbReference type="Proteomes" id="UP000035642"/>
    </source>
</evidence>
<dbReference type="GO" id="GO:0003975">
    <property type="term" value="F:UDP-N-acetylglucosamine-dolichyl-phosphate N-acetylglucosaminephosphotransferase activity"/>
    <property type="evidence" value="ECO:0007669"/>
    <property type="project" value="UniProtKB-EC"/>
</dbReference>
<comment type="subcellular location">
    <subcellularLocation>
        <location evidence="2">Endoplasmic reticulum membrane</location>
        <topology evidence="2">Multi-pass membrane protein</topology>
    </subcellularLocation>
</comment>
<comment type="function">
    <text evidence="19">UDP-N-acetylglucosamine--dolichyl-phosphate N-acetylglucosaminephosphotransferase that operates in the biosynthetic pathway of dolichol-linked oligosaccharides, the glycan precursors employed in protein asparagine (N)-glycosylation. The assembly of dolichol-linked oligosaccharides begins on the cytosolic side of the endoplasmic reticulum membrane and finishes in its lumen. The sequential addition of sugars to dolichol pyrophosphate produces dolichol-linked oligosaccharides containing fourteen sugars, including two GlcNAcs, nine mannoses and three glucoses. Once assembled, the oligosaccharide is transferred from the lipid to nascent proteins by oligosaccharyltransferases. Catalyzes the initial step of dolichol-linked oligosaccharide biosynthesis, transfering GlcNAc-1-P from cytosolic UDP-GlcNAc onto the carrier lipid dolichyl phosphate (P-dolichol), yielding GlcNAc-P-P-dolichol embedded in the cytoplasmic leaflet of the endoplasmic reticulum membrane.</text>
</comment>
<feature type="transmembrane region" description="Helical" evidence="21">
    <location>
        <begin position="173"/>
        <end position="195"/>
    </location>
</feature>
<keyword evidence="13" id="KW-0460">Magnesium</keyword>
<dbReference type="GO" id="GO:0006488">
    <property type="term" value="P:dolichol-linked oligosaccharide biosynthetic process"/>
    <property type="evidence" value="ECO:0007669"/>
    <property type="project" value="InterPro"/>
</dbReference>
<keyword evidence="11" id="KW-0479">Metal-binding</keyword>
<feature type="domain" description="DPAGT1 insertion" evidence="22">
    <location>
        <begin position="306"/>
        <end position="346"/>
    </location>
</feature>
<dbReference type="GO" id="GO:0046872">
    <property type="term" value="F:metal ion binding"/>
    <property type="evidence" value="ECO:0007669"/>
    <property type="project" value="UniProtKB-KW"/>
</dbReference>
<comment type="cofactor">
    <cofactor evidence="1">
        <name>Mg(2+)</name>
        <dbReference type="ChEBI" id="CHEBI:18420"/>
    </cofactor>
</comment>
<keyword evidence="9" id="KW-0808">Transferase</keyword>
<keyword evidence="16" id="KW-0325">Glycoprotein</keyword>
<evidence type="ECO:0000256" key="5">
    <source>
        <dbReference type="ARBA" id="ARBA00011738"/>
    </source>
</evidence>
<evidence type="ECO:0000256" key="21">
    <source>
        <dbReference type="SAM" id="Phobius"/>
    </source>
</evidence>
<evidence type="ECO:0000256" key="3">
    <source>
        <dbReference type="ARBA" id="ARBA00004922"/>
    </source>
</evidence>
<reference evidence="24" key="2">
    <citation type="submission" date="2016-04" db="UniProtKB">
        <authorList>
            <consortium name="WormBaseParasite"/>
        </authorList>
    </citation>
    <scope>IDENTIFICATION</scope>
</reference>
<dbReference type="InterPro" id="IPR033895">
    <property type="entry name" value="GPT"/>
</dbReference>
<keyword evidence="14 21" id="KW-1133">Transmembrane helix</keyword>
<evidence type="ECO:0000313" key="24">
    <source>
        <dbReference type="WBParaSite" id="ACAC_0000830401-mRNA-1"/>
    </source>
</evidence>
<name>A0A158P9I8_ANGCA</name>
<evidence type="ECO:0000256" key="12">
    <source>
        <dbReference type="ARBA" id="ARBA00022824"/>
    </source>
</evidence>
<evidence type="ECO:0000256" key="2">
    <source>
        <dbReference type="ARBA" id="ARBA00004477"/>
    </source>
</evidence>
<dbReference type="PANTHER" id="PTHR10571:SF0">
    <property type="entry name" value="UDP-N-ACETYLGLUCOSAMINE--DOLICHYL-PHOSPHATE N-ACETYLGLUCOSAMINEPHOSPHOTRANSFERASE"/>
    <property type="match status" value="1"/>
</dbReference>
<comment type="catalytic activity">
    <reaction evidence="20">
        <text>a di-trans,poly-cis-dolichyl phosphate + UDP-N-acetyl-alpha-D-glucosamine = an N-acetyl-alpha-D-glucosaminyl-diphospho-di-trans,poly-cis-dolichol + UMP</text>
        <dbReference type="Rhea" id="RHEA:13289"/>
        <dbReference type="Rhea" id="RHEA-COMP:19498"/>
        <dbReference type="Rhea" id="RHEA-COMP:19507"/>
        <dbReference type="ChEBI" id="CHEBI:57683"/>
        <dbReference type="ChEBI" id="CHEBI:57705"/>
        <dbReference type="ChEBI" id="CHEBI:57865"/>
        <dbReference type="ChEBI" id="CHEBI:58427"/>
        <dbReference type="EC" id="2.7.8.15"/>
    </reaction>
    <physiologicalReaction direction="left-to-right" evidence="20">
        <dbReference type="Rhea" id="RHEA:13290"/>
    </physiologicalReaction>
</comment>
<keyword evidence="10 21" id="KW-0812">Transmembrane</keyword>
<keyword evidence="12" id="KW-0256">Endoplasmic reticulum</keyword>
<keyword evidence="8" id="KW-0328">Glycosyltransferase</keyword>
<feature type="transmembrane region" description="Helical" evidence="21">
    <location>
        <begin position="85"/>
        <end position="107"/>
    </location>
</feature>
<reference evidence="23" key="1">
    <citation type="submission" date="2012-09" db="EMBL/GenBank/DDBJ databases">
        <authorList>
            <person name="Martin A.A."/>
        </authorList>
    </citation>
    <scope>NUCLEOTIDE SEQUENCE</scope>
</reference>
<comment type="subunit">
    <text evidence="5">Homodimer.</text>
</comment>
<dbReference type="AlphaFoldDB" id="A0A158P9I8"/>
<dbReference type="GO" id="GO:0005789">
    <property type="term" value="C:endoplasmic reticulum membrane"/>
    <property type="evidence" value="ECO:0007669"/>
    <property type="project" value="UniProtKB-SubCell"/>
</dbReference>
<evidence type="ECO:0000256" key="14">
    <source>
        <dbReference type="ARBA" id="ARBA00022989"/>
    </source>
</evidence>
<dbReference type="InterPro" id="IPR048439">
    <property type="entry name" value="DPAGT1_ins"/>
</dbReference>
<dbReference type="EC" id="2.7.8.15" evidence="6"/>
<dbReference type="PANTHER" id="PTHR10571">
    <property type="entry name" value="UDP-N-ACETYLGLUCOSAMINE--DOLICHYL-PHOSPHATE N-ACETYLGLUCOSAMINEPHOSPHOTRANSFERASE"/>
    <property type="match status" value="1"/>
</dbReference>